<dbReference type="GO" id="GO:0000492">
    <property type="term" value="P:box C/D snoRNP assembly"/>
    <property type="evidence" value="ECO:0007669"/>
    <property type="project" value="InterPro"/>
</dbReference>
<comment type="caution">
    <text evidence="2">The sequence shown here is derived from an EMBL/GenBank/DDBJ whole genome shotgun (WGS) entry which is preliminary data.</text>
</comment>
<proteinExistence type="predicted"/>
<dbReference type="GO" id="GO:0062064">
    <property type="term" value="F:box C/D methylation guide snoRNP complex binding"/>
    <property type="evidence" value="ECO:0007669"/>
    <property type="project" value="TreeGrafter"/>
</dbReference>
<evidence type="ECO:0000256" key="1">
    <source>
        <dbReference type="SAM" id="MobiDB-lite"/>
    </source>
</evidence>
<organism evidence="2 3">
    <name type="scientific">Cherax quadricarinatus</name>
    <name type="common">Australian red claw crayfish</name>
    <dbReference type="NCBI Taxonomy" id="27406"/>
    <lineage>
        <taxon>Eukaryota</taxon>
        <taxon>Metazoa</taxon>
        <taxon>Ecdysozoa</taxon>
        <taxon>Arthropoda</taxon>
        <taxon>Crustacea</taxon>
        <taxon>Multicrustacea</taxon>
        <taxon>Malacostraca</taxon>
        <taxon>Eumalacostraca</taxon>
        <taxon>Eucarida</taxon>
        <taxon>Decapoda</taxon>
        <taxon>Pleocyemata</taxon>
        <taxon>Astacidea</taxon>
        <taxon>Parastacoidea</taxon>
        <taxon>Parastacidae</taxon>
        <taxon>Cherax</taxon>
    </lineage>
</organism>
<reference evidence="2" key="2">
    <citation type="submission" date="2024-01" db="EMBL/GenBank/DDBJ databases">
        <authorList>
            <person name="He J."/>
            <person name="Wang M."/>
            <person name="Zheng J."/>
            <person name="Liu Z."/>
        </authorList>
    </citation>
    <scope>NUCLEOTIDE SEQUENCE</scope>
    <source>
        <strain evidence="2">ZL_2023a</strain>
        <tissue evidence="2">Muscle</tissue>
    </source>
</reference>
<name>A0AAW0WBQ6_CHEQU</name>
<dbReference type="Proteomes" id="UP001445076">
    <property type="component" value="Unassembled WGS sequence"/>
</dbReference>
<evidence type="ECO:0000313" key="3">
    <source>
        <dbReference type="Proteomes" id="UP001445076"/>
    </source>
</evidence>
<dbReference type="PANTHER" id="PTHR28674:SF1">
    <property type="entry name" value="NOP PROTEIN CHAPERONE 1"/>
    <property type="match status" value="1"/>
</dbReference>
<dbReference type="EMBL" id="JARKIK010000068">
    <property type="protein sequence ID" value="KAK8729062.1"/>
    <property type="molecule type" value="Genomic_DNA"/>
</dbReference>
<protein>
    <submittedName>
        <fullName evidence="2">Uncharacterized protein</fullName>
    </submittedName>
</protein>
<keyword evidence="3" id="KW-1185">Reference proteome</keyword>
<dbReference type="InterPro" id="IPR027921">
    <property type="entry name" value="NOPCHAP1"/>
</dbReference>
<reference evidence="2 3" key="1">
    <citation type="journal article" date="2024" name="BMC Genomics">
        <title>Genome assembly of redclaw crayfish (Cherax quadricarinatus) provides insights into its immune adaptation and hypoxia tolerance.</title>
        <authorList>
            <person name="Liu Z."/>
            <person name="Zheng J."/>
            <person name="Li H."/>
            <person name="Fang K."/>
            <person name="Wang S."/>
            <person name="He J."/>
            <person name="Zhou D."/>
            <person name="Weng S."/>
            <person name="Chi M."/>
            <person name="Gu Z."/>
            <person name="He J."/>
            <person name="Li F."/>
            <person name="Wang M."/>
        </authorList>
    </citation>
    <scope>NUCLEOTIDE SEQUENCE [LARGE SCALE GENOMIC DNA]</scope>
    <source>
        <strain evidence="2">ZL_2023a</strain>
    </source>
</reference>
<dbReference type="AlphaFoldDB" id="A0AAW0WBQ6"/>
<sequence>MEEKNISSSVTRTSRELLSVTGDGDSRSFVESLLKRPPKGQLSNKPKIFKVARSPLLDRIQAFLPEFHESTKELLTQSKQKLESMDIENTEDDSNVVEMNILIGEMDSQSESDERGSTLLGYGSDSDSDSDSKSEDSAVVGPVTLTNIRIPSEAKGGRKRSKCHIRMVDDMQDEESLCREKSDSEITEASTNSGER</sequence>
<feature type="compositionally biased region" description="Polar residues" evidence="1">
    <location>
        <begin position="187"/>
        <end position="196"/>
    </location>
</feature>
<dbReference type="PANTHER" id="PTHR28674">
    <property type="entry name" value="SIMILAR TO DNA SEGMENT, CHR 10, WAYNE STATE UNIVERSITY 102,-EXPRESSED"/>
    <property type="match status" value="1"/>
</dbReference>
<feature type="compositionally biased region" description="Polar residues" evidence="1">
    <location>
        <begin position="1"/>
        <end position="12"/>
    </location>
</feature>
<dbReference type="EMBL" id="JARKIK010000068">
    <property type="protein sequence ID" value="KAK8729061.1"/>
    <property type="molecule type" value="Genomic_DNA"/>
</dbReference>
<feature type="region of interest" description="Disordered" evidence="1">
    <location>
        <begin position="1"/>
        <end position="25"/>
    </location>
</feature>
<feature type="region of interest" description="Disordered" evidence="1">
    <location>
        <begin position="103"/>
        <end position="196"/>
    </location>
</feature>
<accession>A0AAW0WBQ6</accession>
<dbReference type="Pfam" id="PF15370">
    <property type="entry name" value="NOPCHAP1"/>
    <property type="match status" value="1"/>
</dbReference>
<evidence type="ECO:0000313" key="2">
    <source>
        <dbReference type="EMBL" id="KAK8729062.1"/>
    </source>
</evidence>
<gene>
    <name evidence="2" type="ORF">OTU49_008610</name>
</gene>